<dbReference type="InterPro" id="IPR002640">
    <property type="entry name" value="Arylesterase"/>
</dbReference>
<dbReference type="PANTHER" id="PTHR11799">
    <property type="entry name" value="PARAOXONASE"/>
    <property type="match status" value="1"/>
</dbReference>
<comment type="similarity">
    <text evidence="1">Belongs to the paraoxonase family.</text>
</comment>
<evidence type="ECO:0000256" key="1">
    <source>
        <dbReference type="ARBA" id="ARBA00008595"/>
    </source>
</evidence>
<dbReference type="RefSeq" id="WP_052558242.1">
    <property type="nucleotide sequence ID" value="NZ_JMCC02000147.1"/>
</dbReference>
<reference evidence="5 6" key="1">
    <citation type="submission" date="2014-12" db="EMBL/GenBank/DDBJ databases">
        <title>Genome assembly of Enhygromyxa salina DSM 15201.</title>
        <authorList>
            <person name="Sharma G."/>
            <person name="Subramanian S."/>
        </authorList>
    </citation>
    <scope>NUCLEOTIDE SEQUENCE [LARGE SCALE GENOMIC DNA]</scope>
    <source>
        <strain evidence="5 6">DSM 15201</strain>
    </source>
</reference>
<dbReference type="PANTHER" id="PTHR11799:SF12">
    <property type="entry name" value="PARAOXONASE-RELATED"/>
    <property type="match status" value="1"/>
</dbReference>
<accession>A0A0C2CLQ9</accession>
<dbReference type="SUPFAM" id="SSF63829">
    <property type="entry name" value="Calcium-dependent phosphotriesterase"/>
    <property type="match status" value="1"/>
</dbReference>
<evidence type="ECO:0000256" key="3">
    <source>
        <dbReference type="ARBA" id="ARBA00023157"/>
    </source>
</evidence>
<keyword evidence="3" id="KW-1015">Disulfide bond</keyword>
<dbReference type="InterPro" id="IPR011042">
    <property type="entry name" value="6-blade_b-propeller_TolB-like"/>
</dbReference>
<evidence type="ECO:0000313" key="6">
    <source>
        <dbReference type="Proteomes" id="UP000031599"/>
    </source>
</evidence>
<dbReference type="GO" id="GO:0004064">
    <property type="term" value="F:arylesterase activity"/>
    <property type="evidence" value="ECO:0007669"/>
    <property type="project" value="InterPro"/>
</dbReference>
<dbReference type="EMBL" id="JMCC02000147">
    <property type="protein sequence ID" value="KIG12171.1"/>
    <property type="molecule type" value="Genomic_DNA"/>
</dbReference>
<gene>
    <name evidence="5" type="ORF">DB30_01854</name>
</gene>
<dbReference type="AlphaFoldDB" id="A0A0C2CLQ9"/>
<organism evidence="5 6">
    <name type="scientific">Enhygromyxa salina</name>
    <dbReference type="NCBI Taxonomy" id="215803"/>
    <lineage>
        <taxon>Bacteria</taxon>
        <taxon>Pseudomonadati</taxon>
        <taxon>Myxococcota</taxon>
        <taxon>Polyangia</taxon>
        <taxon>Nannocystales</taxon>
        <taxon>Nannocystaceae</taxon>
        <taxon>Enhygromyxa</taxon>
    </lineage>
</organism>
<evidence type="ECO:0000313" key="5">
    <source>
        <dbReference type="EMBL" id="KIG12171.1"/>
    </source>
</evidence>
<keyword evidence="2" id="KW-0378">Hydrolase</keyword>
<sequence length="374" mass="39585">MPRSRKIALVSLATVVALGLGWGIYLLALAGQLTSLEFHSDAACERIEGVVGAEDLAFTAASGTPEGGVFVSSDDRRATAAGNPVRGAIYYYSLAADPPAVYAASGDAPEVFHPHGIGSTPESAATERLFVVNHPGRTLFGPNEGAEGPAHTIEVFDVVNEDGRVRLALQRTITDPLLVSPNDIAPVDEERFYVTNDHLATSALGHKLEDYGRLARGHVLYWDGAAFSVVAKGILYANGVNVSRDGKTVYVAAVTGGRVHVFDRDQSSGALTPREEVPVHGPDNITIAADDSLWIGAHPKLLSFSAYAKDATKRSPSQVVRLAQTESGAWETEDVWLSDGSEMSGSSVALGVGADRFLVGSVFDAWLLDCTRSP</sequence>
<evidence type="ECO:0000256" key="2">
    <source>
        <dbReference type="ARBA" id="ARBA00022801"/>
    </source>
</evidence>
<evidence type="ECO:0000256" key="4">
    <source>
        <dbReference type="ARBA" id="ARBA00023180"/>
    </source>
</evidence>
<dbReference type="Pfam" id="PF01731">
    <property type="entry name" value="Arylesterase"/>
    <property type="match status" value="1"/>
</dbReference>
<name>A0A0C2CLQ9_9BACT</name>
<proteinExistence type="inferred from homology"/>
<dbReference type="Proteomes" id="UP000031599">
    <property type="component" value="Unassembled WGS sequence"/>
</dbReference>
<protein>
    <submittedName>
        <fullName evidence="5">Serum paraoxonase/arylesterase 2</fullName>
    </submittedName>
</protein>
<keyword evidence="4" id="KW-0325">Glycoprotein</keyword>
<dbReference type="InterPro" id="IPR051288">
    <property type="entry name" value="Serum_paraoxonase/arylesterase"/>
</dbReference>
<comment type="caution">
    <text evidence="5">The sequence shown here is derived from an EMBL/GenBank/DDBJ whole genome shotgun (WGS) entry which is preliminary data.</text>
</comment>
<dbReference type="Gene3D" id="2.120.10.30">
    <property type="entry name" value="TolB, C-terminal domain"/>
    <property type="match status" value="1"/>
</dbReference>